<dbReference type="Gene3D" id="3.40.190.10">
    <property type="entry name" value="Periplasmic binding protein-like II"/>
    <property type="match status" value="2"/>
</dbReference>
<gene>
    <name evidence="2" type="ORF">DCF25_03690</name>
</gene>
<evidence type="ECO:0008006" key="4">
    <source>
        <dbReference type="Google" id="ProtNLM"/>
    </source>
</evidence>
<keyword evidence="1" id="KW-0732">Signal</keyword>
<dbReference type="PANTHER" id="PTHR30222">
    <property type="entry name" value="SPERMIDINE/PUTRESCINE-BINDING PERIPLASMIC PROTEIN"/>
    <property type="match status" value="1"/>
</dbReference>
<dbReference type="PROSITE" id="PS51257">
    <property type="entry name" value="PROKAR_LIPOPROTEIN"/>
    <property type="match status" value="1"/>
</dbReference>
<name>A0A2W4UYW1_9CYAN</name>
<dbReference type="PANTHER" id="PTHR30222:SF17">
    <property type="entry name" value="SPERMIDINE_PUTRESCINE-BINDING PERIPLASMIC PROTEIN"/>
    <property type="match status" value="1"/>
</dbReference>
<evidence type="ECO:0000313" key="3">
    <source>
        <dbReference type="Proteomes" id="UP000249354"/>
    </source>
</evidence>
<dbReference type="AlphaFoldDB" id="A0A2W4UYW1"/>
<organism evidence="2 3">
    <name type="scientific">Leptolyngbya foveolarum</name>
    <dbReference type="NCBI Taxonomy" id="47253"/>
    <lineage>
        <taxon>Bacteria</taxon>
        <taxon>Bacillati</taxon>
        <taxon>Cyanobacteriota</taxon>
        <taxon>Cyanophyceae</taxon>
        <taxon>Leptolyngbyales</taxon>
        <taxon>Leptolyngbyaceae</taxon>
        <taxon>Leptolyngbya group</taxon>
        <taxon>Leptolyngbya</taxon>
    </lineage>
</organism>
<comment type="caution">
    <text evidence="2">The sequence shown here is derived from an EMBL/GenBank/DDBJ whole genome shotgun (WGS) entry which is preliminary data.</text>
</comment>
<reference evidence="2 3" key="2">
    <citation type="submission" date="2018-06" db="EMBL/GenBank/DDBJ databases">
        <title>Metagenomic assembly of (sub)arctic Cyanobacteria and their associated microbiome from non-axenic cultures.</title>
        <authorList>
            <person name="Baurain D."/>
        </authorList>
    </citation>
    <scope>NUCLEOTIDE SEQUENCE [LARGE SCALE GENOMIC DNA]</scope>
    <source>
        <strain evidence="2">ULC129bin1</strain>
    </source>
</reference>
<proteinExistence type="predicted"/>
<evidence type="ECO:0000256" key="1">
    <source>
        <dbReference type="ARBA" id="ARBA00022729"/>
    </source>
</evidence>
<dbReference type="Proteomes" id="UP000249354">
    <property type="component" value="Unassembled WGS sequence"/>
</dbReference>
<reference evidence="3" key="1">
    <citation type="submission" date="2018-04" db="EMBL/GenBank/DDBJ databases">
        <authorList>
            <person name="Cornet L."/>
        </authorList>
    </citation>
    <scope>NUCLEOTIDE SEQUENCE [LARGE SCALE GENOMIC DNA]</scope>
</reference>
<protein>
    <recommendedName>
        <fullName evidence="4">Polyamine ABC transporter substrate-binding protein</fullName>
    </recommendedName>
</protein>
<sequence>MGQQIKINRRTLLLGSAVTLGSTLLGCRPSAVDTLAISLLTDSVPAEVLKKFRQQTTAPVKFQMLNQLSDLFYQLQRWQSPKKSNSFSLKQLLPWVKDPKQLQPDNLVSLDDYWLISAIAQDLIEPLQLAPESLEKLPADWLQNWQQLINQGIQGQIGQNPAAKNQNTASEQNLWAAPYRVQSLAIVYRQGKVLAPLGAEPFSSWRDLLEPTLQNRIAMPDHPRIVLGLLQKIRSGSFNPSVESSTKTPPTAAEVEQQLTEQLGDLLAQLNRQVKTYDGENALKALINDDVDVAISWSADIVAAQQRYQDLKMTIPTEGSLLSADVWVRPKGAPMNETAKTWIDYCWETGPATQISRSGEGLSPIFLGKEAALPEVLASSALPLEAIQNSEPILPLSAAVQTAYFDFWRKGRGGEKMSDE</sequence>
<dbReference type="Pfam" id="PF13343">
    <property type="entry name" value="SBP_bac_6"/>
    <property type="match status" value="1"/>
</dbReference>
<accession>A0A2W4UYW1</accession>
<dbReference type="SUPFAM" id="SSF53850">
    <property type="entry name" value="Periplasmic binding protein-like II"/>
    <property type="match status" value="1"/>
</dbReference>
<dbReference type="EMBL" id="QBMC01000014">
    <property type="protein sequence ID" value="PZO22049.1"/>
    <property type="molecule type" value="Genomic_DNA"/>
</dbReference>
<evidence type="ECO:0000313" key="2">
    <source>
        <dbReference type="EMBL" id="PZO22049.1"/>
    </source>
</evidence>